<evidence type="ECO:0000313" key="6">
    <source>
        <dbReference type="EMBL" id="MFC3109820.1"/>
    </source>
</evidence>
<evidence type="ECO:0000256" key="1">
    <source>
        <dbReference type="ARBA" id="ARBA00022491"/>
    </source>
</evidence>
<keyword evidence="3 6" id="KW-0238">DNA-binding</keyword>
<dbReference type="SUPFAM" id="SSF53822">
    <property type="entry name" value="Periplasmic binding protein-like I"/>
    <property type="match status" value="1"/>
</dbReference>
<dbReference type="InterPro" id="IPR046335">
    <property type="entry name" value="LacI/GalR-like_sensor"/>
</dbReference>
<evidence type="ECO:0000256" key="4">
    <source>
        <dbReference type="ARBA" id="ARBA00023163"/>
    </source>
</evidence>
<keyword evidence="1" id="KW-0678">Repressor</keyword>
<evidence type="ECO:0000256" key="3">
    <source>
        <dbReference type="ARBA" id="ARBA00023125"/>
    </source>
</evidence>
<sequence>MPATTELRRLTIRDVAREAGVSLTTVSHSLNDRGYVDPATRAKVKRIAEQLGYRPNLRAQRLRTGRANCIALFSSMPFAVAGGTSRLGFMMEIAAIAAEAALAKGLALMLVPSLESSRELLDGLDIDGALVIEPVADDPQILRLKERGVSIVCIGRQLSTTTPLPYVDLQPALTGRLLLEHLYAQGARRISLLIGAQSRYSYLEVERVYQEFVRDKNLPCFISKADESGGEESGRLTCMQLMADHPEIDAICVPVDAFATGALRALRALEKRVPDDVMLVTRYDGLRARNSEPPMTAVNLHLEEVASLAVELLFEHICADRRRDVVMGPTPQIIARKSTMR</sequence>
<evidence type="ECO:0000259" key="5">
    <source>
        <dbReference type="PROSITE" id="PS50932"/>
    </source>
</evidence>
<dbReference type="EMBL" id="JBHRTP010000055">
    <property type="protein sequence ID" value="MFC3109820.1"/>
    <property type="molecule type" value="Genomic_DNA"/>
</dbReference>
<dbReference type="InterPro" id="IPR010982">
    <property type="entry name" value="Lambda_DNA-bd_dom_sf"/>
</dbReference>
<dbReference type="Gene3D" id="1.10.260.40">
    <property type="entry name" value="lambda repressor-like DNA-binding domains"/>
    <property type="match status" value="1"/>
</dbReference>
<dbReference type="Pfam" id="PF13377">
    <property type="entry name" value="Peripla_BP_3"/>
    <property type="match status" value="1"/>
</dbReference>
<keyword evidence="2" id="KW-0805">Transcription regulation</keyword>
<proteinExistence type="predicted"/>
<reference evidence="7" key="1">
    <citation type="journal article" date="2019" name="Int. J. Syst. Evol. Microbiol.">
        <title>The Global Catalogue of Microorganisms (GCM) 10K type strain sequencing project: providing services to taxonomists for standard genome sequencing and annotation.</title>
        <authorList>
            <consortium name="The Broad Institute Genomics Platform"/>
            <consortium name="The Broad Institute Genome Sequencing Center for Infectious Disease"/>
            <person name="Wu L."/>
            <person name="Ma J."/>
        </authorList>
    </citation>
    <scope>NUCLEOTIDE SEQUENCE [LARGE SCALE GENOMIC DNA]</scope>
    <source>
        <strain evidence="7">KCTC 42986</strain>
    </source>
</reference>
<name>A0ABV7F4E3_9BURK</name>
<dbReference type="InterPro" id="IPR028082">
    <property type="entry name" value="Peripla_BP_I"/>
</dbReference>
<dbReference type="PROSITE" id="PS50932">
    <property type="entry name" value="HTH_LACI_2"/>
    <property type="match status" value="1"/>
</dbReference>
<dbReference type="Pfam" id="PF00356">
    <property type="entry name" value="LacI"/>
    <property type="match status" value="1"/>
</dbReference>
<evidence type="ECO:0000313" key="7">
    <source>
        <dbReference type="Proteomes" id="UP001595530"/>
    </source>
</evidence>
<dbReference type="Gene3D" id="3.40.50.2300">
    <property type="match status" value="2"/>
</dbReference>
<dbReference type="Proteomes" id="UP001595530">
    <property type="component" value="Unassembled WGS sequence"/>
</dbReference>
<keyword evidence="4" id="KW-0804">Transcription</keyword>
<dbReference type="PANTHER" id="PTHR30146">
    <property type="entry name" value="LACI-RELATED TRANSCRIPTIONAL REPRESSOR"/>
    <property type="match status" value="1"/>
</dbReference>
<dbReference type="PRINTS" id="PR00036">
    <property type="entry name" value="HTHLACI"/>
</dbReference>
<protein>
    <submittedName>
        <fullName evidence="6">LacI family DNA-binding transcriptional regulator</fullName>
    </submittedName>
</protein>
<evidence type="ECO:0000256" key="2">
    <source>
        <dbReference type="ARBA" id="ARBA00023015"/>
    </source>
</evidence>
<dbReference type="SMART" id="SM00354">
    <property type="entry name" value="HTH_LACI"/>
    <property type="match status" value="1"/>
</dbReference>
<feature type="domain" description="HTH lacI-type" evidence="5">
    <location>
        <begin position="10"/>
        <end position="64"/>
    </location>
</feature>
<dbReference type="GO" id="GO:0003677">
    <property type="term" value="F:DNA binding"/>
    <property type="evidence" value="ECO:0007669"/>
    <property type="project" value="UniProtKB-KW"/>
</dbReference>
<dbReference type="CDD" id="cd01392">
    <property type="entry name" value="HTH_LacI"/>
    <property type="match status" value="1"/>
</dbReference>
<dbReference type="SUPFAM" id="SSF47413">
    <property type="entry name" value="lambda repressor-like DNA-binding domains"/>
    <property type="match status" value="1"/>
</dbReference>
<organism evidence="6 7">
    <name type="scientific">Undibacterium arcticum</name>
    <dbReference type="NCBI Taxonomy" id="1762892"/>
    <lineage>
        <taxon>Bacteria</taxon>
        <taxon>Pseudomonadati</taxon>
        <taxon>Pseudomonadota</taxon>
        <taxon>Betaproteobacteria</taxon>
        <taxon>Burkholderiales</taxon>
        <taxon>Oxalobacteraceae</taxon>
        <taxon>Undibacterium</taxon>
    </lineage>
</organism>
<dbReference type="RefSeq" id="WP_390332256.1">
    <property type="nucleotide sequence ID" value="NZ_JBHRTP010000055.1"/>
</dbReference>
<dbReference type="PANTHER" id="PTHR30146:SF151">
    <property type="entry name" value="HTH-TYPE TRANSCRIPTIONAL REPRESSOR CYTR"/>
    <property type="match status" value="1"/>
</dbReference>
<dbReference type="InterPro" id="IPR000843">
    <property type="entry name" value="HTH_LacI"/>
</dbReference>
<comment type="caution">
    <text evidence="6">The sequence shown here is derived from an EMBL/GenBank/DDBJ whole genome shotgun (WGS) entry which is preliminary data.</text>
</comment>
<gene>
    <name evidence="6" type="ORF">ACFOFO_17945</name>
</gene>
<keyword evidence="7" id="KW-1185">Reference proteome</keyword>
<accession>A0ABV7F4E3</accession>